<protein>
    <submittedName>
        <fullName evidence="3">Uncharacterized protein DDB_G0290685-like</fullName>
    </submittedName>
</protein>
<name>A0A9R1TPM4_9HYME</name>
<evidence type="ECO:0000313" key="2">
    <source>
        <dbReference type="Proteomes" id="UP000694866"/>
    </source>
</evidence>
<dbReference type="OrthoDB" id="10029630at2759"/>
<reference evidence="3" key="1">
    <citation type="submission" date="2025-08" db="UniProtKB">
        <authorList>
            <consortium name="RefSeq"/>
        </authorList>
    </citation>
    <scope>IDENTIFICATION</scope>
    <source>
        <strain evidence="3">USDA-PBARC FA_bdor</strain>
        <tissue evidence="3">Whole organism</tissue>
    </source>
</reference>
<dbReference type="KEGG" id="fas:105272554"/>
<organism evidence="2 3">
    <name type="scientific">Fopius arisanus</name>
    <dbReference type="NCBI Taxonomy" id="64838"/>
    <lineage>
        <taxon>Eukaryota</taxon>
        <taxon>Metazoa</taxon>
        <taxon>Ecdysozoa</taxon>
        <taxon>Arthropoda</taxon>
        <taxon>Hexapoda</taxon>
        <taxon>Insecta</taxon>
        <taxon>Pterygota</taxon>
        <taxon>Neoptera</taxon>
        <taxon>Endopterygota</taxon>
        <taxon>Hymenoptera</taxon>
        <taxon>Apocrita</taxon>
        <taxon>Ichneumonoidea</taxon>
        <taxon>Braconidae</taxon>
        <taxon>Opiinae</taxon>
        <taxon>Fopius</taxon>
    </lineage>
</organism>
<dbReference type="Proteomes" id="UP000694866">
    <property type="component" value="Unplaced"/>
</dbReference>
<dbReference type="RefSeq" id="XP_011313029.1">
    <property type="nucleotide sequence ID" value="XM_011314727.1"/>
</dbReference>
<evidence type="ECO:0000256" key="1">
    <source>
        <dbReference type="SAM" id="MobiDB-lite"/>
    </source>
</evidence>
<feature type="non-terminal residue" evidence="3">
    <location>
        <position position="1"/>
    </location>
</feature>
<feature type="compositionally biased region" description="Basic and acidic residues" evidence="1">
    <location>
        <begin position="56"/>
        <end position="76"/>
    </location>
</feature>
<feature type="compositionally biased region" description="Basic and acidic residues" evidence="1">
    <location>
        <begin position="38"/>
        <end position="48"/>
    </location>
</feature>
<feature type="region of interest" description="Disordered" evidence="1">
    <location>
        <begin position="20"/>
        <end position="105"/>
    </location>
</feature>
<sequence>GIFFIISLLNLVSCQLDLPPLGNDRFNDNYNRNQQDYSRNRQDYDRNQQDFNRNQQDYDRNQQDYDRNQQDYDRNQQDLNRNPQDFDRNRQDYNRNQGDFSRRPIEPDYRQILAKLDFQGTERCSANVAAQWAYETNVNEYTQLQAVS</sequence>
<keyword evidence="2" id="KW-1185">Reference proteome</keyword>
<feature type="compositionally biased region" description="Basic and acidic residues" evidence="1">
    <location>
        <begin position="84"/>
        <end position="93"/>
    </location>
</feature>
<dbReference type="GeneID" id="105272554"/>
<dbReference type="AlphaFoldDB" id="A0A9R1TPM4"/>
<accession>A0A9R1TPM4</accession>
<evidence type="ECO:0000313" key="3">
    <source>
        <dbReference type="RefSeq" id="XP_011313029.1"/>
    </source>
</evidence>
<proteinExistence type="predicted"/>
<feature type="compositionally biased region" description="Polar residues" evidence="1">
    <location>
        <begin position="28"/>
        <end position="37"/>
    </location>
</feature>
<gene>
    <name evidence="3" type="primary">LOC105272554</name>
</gene>